<name>A0A177L292_9BACI</name>
<gene>
    <name evidence="3" type="ORF">AWH48_00830</name>
</gene>
<comment type="caution">
    <text evidence="3">The sequence shown here is derived from an EMBL/GenBank/DDBJ whole genome shotgun (WGS) entry which is preliminary data.</text>
</comment>
<dbReference type="InterPro" id="IPR006037">
    <property type="entry name" value="RCK_C"/>
</dbReference>
<dbReference type="GO" id="GO:0006813">
    <property type="term" value="P:potassium ion transport"/>
    <property type="evidence" value="ECO:0007669"/>
    <property type="project" value="InterPro"/>
</dbReference>
<dbReference type="Gene3D" id="3.30.70.1450">
    <property type="entry name" value="Regulator of K+ conductance, C-terminal domain"/>
    <property type="match status" value="1"/>
</dbReference>
<dbReference type="SUPFAM" id="SSF116726">
    <property type="entry name" value="TrkA C-terminal domain-like"/>
    <property type="match status" value="1"/>
</dbReference>
<dbReference type="EMBL" id="LQWZ01000001">
    <property type="protein sequence ID" value="OAH59683.1"/>
    <property type="molecule type" value="Genomic_DNA"/>
</dbReference>
<organism evidence="3 4">
    <name type="scientific">Domibacillus aminovorans</name>
    <dbReference type="NCBI Taxonomy" id="29332"/>
    <lineage>
        <taxon>Bacteria</taxon>
        <taxon>Bacillati</taxon>
        <taxon>Bacillota</taxon>
        <taxon>Bacilli</taxon>
        <taxon>Bacillales</taxon>
        <taxon>Bacillaceae</taxon>
        <taxon>Domibacillus</taxon>
    </lineage>
</organism>
<feature type="transmembrane region" description="Helical" evidence="1">
    <location>
        <begin position="64"/>
        <end position="84"/>
    </location>
</feature>
<dbReference type="InterPro" id="IPR036721">
    <property type="entry name" value="RCK_C_sf"/>
</dbReference>
<keyword evidence="1" id="KW-1133">Transmembrane helix</keyword>
<accession>A0A177L292</accession>
<feature type="transmembrane region" description="Helical" evidence="1">
    <location>
        <begin position="6"/>
        <end position="26"/>
    </location>
</feature>
<feature type="transmembrane region" description="Helical" evidence="1">
    <location>
        <begin position="96"/>
        <end position="114"/>
    </location>
</feature>
<proteinExistence type="predicted"/>
<dbReference type="Pfam" id="PF02080">
    <property type="entry name" value="TrkA_C"/>
    <property type="match status" value="1"/>
</dbReference>
<dbReference type="AlphaFoldDB" id="A0A177L292"/>
<dbReference type="Proteomes" id="UP000077271">
    <property type="component" value="Unassembled WGS sequence"/>
</dbReference>
<dbReference type="GO" id="GO:0008324">
    <property type="term" value="F:monoatomic cation transmembrane transporter activity"/>
    <property type="evidence" value="ECO:0007669"/>
    <property type="project" value="InterPro"/>
</dbReference>
<keyword evidence="1" id="KW-0812">Transmembrane</keyword>
<dbReference type="OrthoDB" id="369355at2"/>
<evidence type="ECO:0000259" key="2">
    <source>
        <dbReference type="PROSITE" id="PS51202"/>
    </source>
</evidence>
<evidence type="ECO:0000313" key="4">
    <source>
        <dbReference type="Proteomes" id="UP000077271"/>
    </source>
</evidence>
<sequence length="231" mass="26656">MEMLFILLYLLIILLVIETSVIMFKFTGLEKPVSRYQVISMLTGTGFTTDESQLIIDHPIRRKISAFLILFGAFSLAVIISAITNMLSNDLRLTELLVINTVLLIILLIGKIPFLQNKFQRKFDYEMHKNLDISELPIKDALYLDENDVVTEVAIEEDSDLVGTEILDLFEKEEDIKLLFIKRGEINIRNTMYNESIQAGDDLFLYGNKEEIEKKFLNKNGKEEPQEIERS</sequence>
<evidence type="ECO:0000313" key="3">
    <source>
        <dbReference type="EMBL" id="OAH59683.1"/>
    </source>
</evidence>
<feature type="domain" description="RCK C-terminal" evidence="2">
    <location>
        <begin position="136"/>
        <end position="221"/>
    </location>
</feature>
<reference evidence="3 4" key="1">
    <citation type="submission" date="2016-01" db="EMBL/GenBank/DDBJ databases">
        <title>Investigation of taxonomic status of Bacillus aminovorans.</title>
        <authorList>
            <person name="Verma A."/>
            <person name="Pal Y."/>
            <person name="Krishnamurthi S."/>
        </authorList>
    </citation>
    <scope>NUCLEOTIDE SEQUENCE [LARGE SCALE GENOMIC DNA]</scope>
    <source>
        <strain evidence="3 4">DSM 4337</strain>
    </source>
</reference>
<keyword evidence="1" id="KW-0472">Membrane</keyword>
<protein>
    <recommendedName>
        <fullName evidence="2">RCK C-terminal domain-containing protein</fullName>
    </recommendedName>
</protein>
<evidence type="ECO:0000256" key="1">
    <source>
        <dbReference type="SAM" id="Phobius"/>
    </source>
</evidence>
<dbReference type="PROSITE" id="PS51202">
    <property type="entry name" value="RCK_C"/>
    <property type="match status" value="1"/>
</dbReference>